<comment type="caution">
    <text evidence="9">The sequence shown here is derived from an EMBL/GenBank/DDBJ whole genome shotgun (WGS) entry which is preliminary data.</text>
</comment>
<dbReference type="AlphaFoldDB" id="A0A1X2H7X2"/>
<dbReference type="SMART" id="SM00338">
    <property type="entry name" value="BRLZ"/>
    <property type="match status" value="1"/>
</dbReference>
<feature type="compositionally biased region" description="Low complexity" evidence="7">
    <location>
        <begin position="358"/>
        <end position="367"/>
    </location>
</feature>
<dbReference type="GO" id="GO:0003700">
    <property type="term" value="F:DNA-binding transcription factor activity"/>
    <property type="evidence" value="ECO:0007669"/>
    <property type="project" value="InterPro"/>
</dbReference>
<evidence type="ECO:0000313" key="9">
    <source>
        <dbReference type="EMBL" id="ORY94656.1"/>
    </source>
</evidence>
<reference evidence="9 10" key="1">
    <citation type="submission" date="2016-07" db="EMBL/GenBank/DDBJ databases">
        <title>Pervasive Adenine N6-methylation of Active Genes in Fungi.</title>
        <authorList>
            <consortium name="DOE Joint Genome Institute"/>
            <person name="Mondo S.J."/>
            <person name="Dannebaum R.O."/>
            <person name="Kuo R.C."/>
            <person name="Labutti K."/>
            <person name="Haridas S."/>
            <person name="Kuo A."/>
            <person name="Salamov A."/>
            <person name="Ahrendt S.R."/>
            <person name="Lipzen A."/>
            <person name="Sullivan W."/>
            <person name="Andreopoulos W.B."/>
            <person name="Clum A."/>
            <person name="Lindquist E."/>
            <person name="Daum C."/>
            <person name="Ramamoorthy G.K."/>
            <person name="Gryganskyi A."/>
            <person name="Culley D."/>
            <person name="Magnuson J.K."/>
            <person name="James T.Y."/>
            <person name="O'Malley M.A."/>
            <person name="Stajich J.E."/>
            <person name="Spatafora J.W."/>
            <person name="Visel A."/>
            <person name="Grigoriev I.V."/>
        </authorList>
    </citation>
    <scope>NUCLEOTIDE SEQUENCE [LARGE SCALE GENOMIC DNA]</scope>
    <source>
        <strain evidence="9 10">NRRL 2496</strain>
    </source>
</reference>
<feature type="compositionally biased region" description="Low complexity" evidence="7">
    <location>
        <begin position="133"/>
        <end position="151"/>
    </location>
</feature>
<feature type="compositionally biased region" description="Basic and acidic residues" evidence="7">
    <location>
        <begin position="227"/>
        <end position="251"/>
    </location>
</feature>
<dbReference type="FunCoup" id="A0A1X2H7X2">
    <property type="interactions" value="84"/>
</dbReference>
<keyword evidence="3" id="KW-0238">DNA-binding</keyword>
<evidence type="ECO:0000256" key="1">
    <source>
        <dbReference type="ARBA" id="ARBA00004123"/>
    </source>
</evidence>
<dbReference type="Pfam" id="PF00170">
    <property type="entry name" value="bZIP_1"/>
    <property type="match status" value="1"/>
</dbReference>
<keyword evidence="6" id="KW-0175">Coiled coil</keyword>
<dbReference type="SUPFAM" id="SSF57959">
    <property type="entry name" value="Leucine zipper domain"/>
    <property type="match status" value="1"/>
</dbReference>
<feature type="region of interest" description="Disordered" evidence="7">
    <location>
        <begin position="1"/>
        <end position="103"/>
    </location>
</feature>
<evidence type="ECO:0000256" key="5">
    <source>
        <dbReference type="ARBA" id="ARBA00023242"/>
    </source>
</evidence>
<comment type="subcellular location">
    <subcellularLocation>
        <location evidence="1">Nucleus</location>
    </subcellularLocation>
</comment>
<name>A0A1X2H7X2_SYNRA</name>
<feature type="domain" description="BZIP" evidence="8">
    <location>
        <begin position="249"/>
        <end position="312"/>
    </location>
</feature>
<feature type="coiled-coil region" evidence="6">
    <location>
        <begin position="274"/>
        <end position="308"/>
    </location>
</feature>
<dbReference type="Pfam" id="PF11785">
    <property type="entry name" value="Aft1_OSA"/>
    <property type="match status" value="1"/>
</dbReference>
<dbReference type="CDD" id="cd14687">
    <property type="entry name" value="bZIP_ATF2"/>
    <property type="match status" value="1"/>
</dbReference>
<dbReference type="InParanoid" id="A0A1X2H7X2"/>
<feature type="compositionally biased region" description="Low complexity" evidence="7">
    <location>
        <begin position="207"/>
        <end position="218"/>
    </location>
</feature>
<keyword evidence="2" id="KW-0805">Transcription regulation</keyword>
<dbReference type="Proteomes" id="UP000242180">
    <property type="component" value="Unassembled WGS sequence"/>
</dbReference>
<dbReference type="GO" id="GO:0005634">
    <property type="term" value="C:nucleus"/>
    <property type="evidence" value="ECO:0007669"/>
    <property type="project" value="UniProtKB-SubCell"/>
</dbReference>
<sequence>MTDTAQRENKALDAKPASEGLGLTGTNSPPMAVLPLNSSSKLDQEPNPFEKSFSGMAATGEGGGSSGTNSKHESKENHPHPETPKPVLPPVASITSPALIGGGVLPRDVANQFAWDSLRSGPLSPSMLQGPKQQQNYQQSSPQQQQQQQYSVLGKGSSSQGEFVSQETVFASEMPYAVPASNGSGYARPQQEEETSDEKGSVASPPNNNNNNNKANTATRRKASVASKEDDKEASKKKQRTREKSTEDDEKRKNFLERNRIAALKCRQRKKQWLNNLQSKVEMLTSENEQLQVQTEAMREEIVNLKTLLLAHKDCPVAQSNGFTASAVQKSIPTVMPQHMMHPRTSAQPSQPPPPPTQAQQQQQPSAAPQPPVFSYARQGQPGDRPTATATPTSASSRPPTAGVTYTSGMSNPAFPVSNMIGVPMQEQGGPHHPHQQGMVAGSSGVMRF</sequence>
<dbReference type="PANTHER" id="PTHR19304">
    <property type="entry name" value="CYCLIC-AMP RESPONSE ELEMENT BINDING PROTEIN"/>
    <property type="match status" value="1"/>
</dbReference>
<dbReference type="InterPro" id="IPR051027">
    <property type="entry name" value="bZIP_transcription_factors"/>
</dbReference>
<evidence type="ECO:0000313" key="10">
    <source>
        <dbReference type="Proteomes" id="UP000242180"/>
    </source>
</evidence>
<evidence type="ECO:0000256" key="2">
    <source>
        <dbReference type="ARBA" id="ARBA00023015"/>
    </source>
</evidence>
<keyword evidence="4" id="KW-0804">Transcription</keyword>
<evidence type="ECO:0000256" key="7">
    <source>
        <dbReference type="SAM" id="MobiDB-lite"/>
    </source>
</evidence>
<protein>
    <recommendedName>
        <fullName evidence="8">BZIP domain-containing protein</fullName>
    </recommendedName>
</protein>
<dbReference type="Gene3D" id="1.20.5.170">
    <property type="match status" value="1"/>
</dbReference>
<feature type="region of interest" description="Disordered" evidence="7">
    <location>
        <begin position="116"/>
        <end position="251"/>
    </location>
</feature>
<evidence type="ECO:0000259" key="8">
    <source>
        <dbReference type="PROSITE" id="PS50217"/>
    </source>
</evidence>
<dbReference type="PROSITE" id="PS50217">
    <property type="entry name" value="BZIP"/>
    <property type="match status" value="1"/>
</dbReference>
<feature type="compositionally biased region" description="Basic and acidic residues" evidence="7">
    <location>
        <begin position="70"/>
        <end position="83"/>
    </location>
</feature>
<keyword evidence="10" id="KW-1185">Reference proteome</keyword>
<dbReference type="EMBL" id="MCGN01000007">
    <property type="protein sequence ID" value="ORY94656.1"/>
    <property type="molecule type" value="Genomic_DNA"/>
</dbReference>
<dbReference type="Pfam" id="PF11786">
    <property type="entry name" value="Aft1_HRA"/>
    <property type="match status" value="1"/>
</dbReference>
<dbReference type="InterPro" id="IPR020956">
    <property type="entry name" value="TF_Aft1_OSM"/>
</dbReference>
<dbReference type="InterPro" id="IPR004827">
    <property type="entry name" value="bZIP"/>
</dbReference>
<dbReference type="InterPro" id="IPR021755">
    <property type="entry name" value="TF_Aft1_HRA"/>
</dbReference>
<dbReference type="FunFam" id="1.20.5.170:FF:000053">
    <property type="entry name" value="BZIP transcription factor AtfA"/>
    <property type="match status" value="1"/>
</dbReference>
<dbReference type="OrthoDB" id="295274at2759"/>
<feature type="compositionally biased region" description="Low complexity" evidence="7">
    <location>
        <begin position="385"/>
        <end position="402"/>
    </location>
</feature>
<evidence type="ECO:0000256" key="6">
    <source>
        <dbReference type="SAM" id="Coils"/>
    </source>
</evidence>
<dbReference type="InterPro" id="IPR046347">
    <property type="entry name" value="bZIP_sf"/>
</dbReference>
<accession>A0A1X2H7X2</accession>
<dbReference type="GO" id="GO:0003677">
    <property type="term" value="F:DNA binding"/>
    <property type="evidence" value="ECO:0007669"/>
    <property type="project" value="UniProtKB-KW"/>
</dbReference>
<organism evidence="9 10">
    <name type="scientific">Syncephalastrum racemosum</name>
    <name type="common">Filamentous fungus</name>
    <dbReference type="NCBI Taxonomy" id="13706"/>
    <lineage>
        <taxon>Eukaryota</taxon>
        <taxon>Fungi</taxon>
        <taxon>Fungi incertae sedis</taxon>
        <taxon>Mucoromycota</taxon>
        <taxon>Mucoromycotina</taxon>
        <taxon>Mucoromycetes</taxon>
        <taxon>Mucorales</taxon>
        <taxon>Syncephalastraceae</taxon>
        <taxon>Syncephalastrum</taxon>
    </lineage>
</organism>
<evidence type="ECO:0000256" key="3">
    <source>
        <dbReference type="ARBA" id="ARBA00023125"/>
    </source>
</evidence>
<keyword evidence="5" id="KW-0539">Nucleus</keyword>
<gene>
    <name evidence="9" type="ORF">BCR43DRAFT_494384</name>
</gene>
<proteinExistence type="predicted"/>
<feature type="compositionally biased region" description="Basic and acidic residues" evidence="7">
    <location>
        <begin position="1"/>
        <end position="13"/>
    </location>
</feature>
<dbReference type="STRING" id="13706.A0A1X2H7X2"/>
<feature type="region of interest" description="Disordered" evidence="7">
    <location>
        <begin position="340"/>
        <end position="449"/>
    </location>
</feature>
<feature type="compositionally biased region" description="Polar residues" evidence="7">
    <location>
        <begin position="156"/>
        <end position="169"/>
    </location>
</feature>
<evidence type="ECO:0000256" key="4">
    <source>
        <dbReference type="ARBA" id="ARBA00023163"/>
    </source>
</evidence>